<dbReference type="AlphaFoldDB" id="A0A8H7PT44"/>
<evidence type="ECO:0000256" key="3">
    <source>
        <dbReference type="ARBA" id="ARBA00022467"/>
    </source>
</evidence>
<dbReference type="Proteomes" id="UP000654370">
    <property type="component" value="Unassembled WGS sequence"/>
</dbReference>
<dbReference type="PANTHER" id="PTHR10653:SF0">
    <property type="entry name" value="F-ACTIN-CAPPING PROTEIN SUBUNIT ALPHA"/>
    <property type="match status" value="1"/>
</dbReference>
<dbReference type="EMBL" id="JAEPQZ010000006">
    <property type="protein sequence ID" value="KAG2179832.1"/>
    <property type="molecule type" value="Genomic_DNA"/>
</dbReference>
<dbReference type="GO" id="GO:0030863">
    <property type="term" value="C:cortical cytoskeleton"/>
    <property type="evidence" value="ECO:0007669"/>
    <property type="project" value="TreeGrafter"/>
</dbReference>
<dbReference type="GO" id="GO:0051016">
    <property type="term" value="P:barbed-end actin filament capping"/>
    <property type="evidence" value="ECO:0007669"/>
    <property type="project" value="UniProtKB-UniRule"/>
</dbReference>
<dbReference type="Pfam" id="PF01267">
    <property type="entry name" value="F-actin_cap_A"/>
    <property type="match status" value="1"/>
</dbReference>
<organism evidence="7 8">
    <name type="scientific">Mortierella isabellina</name>
    <name type="common">Filamentous fungus</name>
    <name type="synonym">Umbelopsis isabellina</name>
    <dbReference type="NCBI Taxonomy" id="91625"/>
    <lineage>
        <taxon>Eukaryota</taxon>
        <taxon>Fungi</taxon>
        <taxon>Fungi incertae sedis</taxon>
        <taxon>Mucoromycota</taxon>
        <taxon>Mucoromycotina</taxon>
        <taxon>Umbelopsidomycetes</taxon>
        <taxon>Umbelopsidales</taxon>
        <taxon>Umbelopsidaceae</taxon>
        <taxon>Umbelopsis</taxon>
    </lineage>
</organism>
<evidence type="ECO:0000256" key="6">
    <source>
        <dbReference type="RuleBase" id="RU365077"/>
    </source>
</evidence>
<protein>
    <recommendedName>
        <fullName evidence="2 6">F-actin-capping protein subunit alpha</fullName>
    </recommendedName>
</protein>
<dbReference type="InterPro" id="IPR002189">
    <property type="entry name" value="CapZ_alpha"/>
</dbReference>
<dbReference type="PANTHER" id="PTHR10653">
    <property type="entry name" value="F-ACTIN-CAPPING PROTEIN SUBUNIT ALPHA"/>
    <property type="match status" value="1"/>
</dbReference>
<dbReference type="Gene3D" id="3.30.1140.60">
    <property type="entry name" value="F-actin capping protein, alpha subunit"/>
    <property type="match status" value="1"/>
</dbReference>
<feature type="non-terminal residue" evidence="7">
    <location>
        <position position="1"/>
    </location>
</feature>
<evidence type="ECO:0000313" key="8">
    <source>
        <dbReference type="Proteomes" id="UP000654370"/>
    </source>
</evidence>
<dbReference type="PROSITE" id="PS00748">
    <property type="entry name" value="F_ACTIN_CAPPING_A_1"/>
    <property type="match status" value="1"/>
</dbReference>
<proteinExistence type="inferred from homology"/>
<dbReference type="Gene3D" id="3.90.1150.210">
    <property type="entry name" value="F-actin capping protein, beta subunit"/>
    <property type="match status" value="1"/>
</dbReference>
<dbReference type="FunFam" id="3.90.1150.210:FF:000003">
    <property type="entry name" value="F-actin-capping protein subunit alpha"/>
    <property type="match status" value="1"/>
</dbReference>
<evidence type="ECO:0000256" key="2">
    <source>
        <dbReference type="ARBA" id="ARBA00014038"/>
    </source>
</evidence>
<dbReference type="InterPro" id="IPR017865">
    <property type="entry name" value="F-actin_cap_asu_CS"/>
</dbReference>
<comment type="subunit">
    <text evidence="6">Heterodimer of an alpha and a beta subunit.</text>
</comment>
<dbReference type="SUPFAM" id="SSF90096">
    <property type="entry name" value="Subunits of heterodimeric actin filament capping protein Capz"/>
    <property type="match status" value="1"/>
</dbReference>
<evidence type="ECO:0000256" key="5">
    <source>
        <dbReference type="ARBA" id="ARBA00025389"/>
    </source>
</evidence>
<comment type="function">
    <text evidence="5 6">F-actin-capping proteins bind in a Ca(2+)-independent manner to the fast growing ends of actin filaments (barbed end) thereby blocking the exchange of subunits at these ends. Unlike other capping proteins (such as gelsolin and severin), these proteins do not sever actin filaments.</text>
</comment>
<sequence length="354" mass="39951">VGLSNVSSPLRIAGGGSYVVNCLTQSYNIKPIIMSELSVQEKVQTAASFLLESPPGEVNDVFNGAYLFRLHSRSWSGLSKPVKELVITISVWILTSNFLLSADIRTIIEDDDALQEGIMESLEDHNTEQLITVKLPESDQEIIISKFGQIEGGRFVDPRSKQSFQFDHMRLAASDLQEHEVDQDIEPLRHLRNRSATDTQLQSYVIDHYPHGVSTVYGSESKVTAVVVDNKYNPSNYWNGRWRSVWTVEKGGSQLKGSAKVQVHYYEDGNVQLNSTRDFELEISSEQDEEKAAAAIVKAIAKAEKEYQMAINDSYAELSENTFKELRRALPYTRNKVDWHKILNYKIGNELSSK</sequence>
<dbReference type="GO" id="GO:0051015">
    <property type="term" value="F:actin filament binding"/>
    <property type="evidence" value="ECO:0007669"/>
    <property type="project" value="TreeGrafter"/>
</dbReference>
<name>A0A8H7PT44_MORIS</name>
<gene>
    <name evidence="7" type="ORF">INT43_003618</name>
</gene>
<comment type="similarity">
    <text evidence="1 6">Belongs to the F-actin-capping protein alpha subunit family.</text>
</comment>
<evidence type="ECO:0000256" key="4">
    <source>
        <dbReference type="ARBA" id="ARBA00023203"/>
    </source>
</evidence>
<dbReference type="InterPro" id="IPR037282">
    <property type="entry name" value="CapZ_alpha/beta"/>
</dbReference>
<keyword evidence="8" id="KW-1185">Reference proteome</keyword>
<dbReference type="OrthoDB" id="340550at2759"/>
<dbReference type="InterPro" id="IPR042276">
    <property type="entry name" value="CapZ_alpha/beta_2"/>
</dbReference>
<evidence type="ECO:0000313" key="7">
    <source>
        <dbReference type="EMBL" id="KAG2179832.1"/>
    </source>
</evidence>
<comment type="caution">
    <text evidence="7">The sequence shown here is derived from an EMBL/GenBank/DDBJ whole genome shotgun (WGS) entry which is preliminary data.</text>
</comment>
<evidence type="ECO:0000256" key="1">
    <source>
        <dbReference type="ARBA" id="ARBA00010479"/>
    </source>
</evidence>
<dbReference type="PRINTS" id="PR00191">
    <property type="entry name" value="FACTINCAPA"/>
</dbReference>
<keyword evidence="4 6" id="KW-0009">Actin-binding</keyword>
<reference evidence="7" key="1">
    <citation type="submission" date="2020-12" db="EMBL/GenBank/DDBJ databases">
        <title>Metabolic potential, ecology and presence of endohyphal bacteria is reflected in genomic diversity of Mucoromycotina.</title>
        <authorList>
            <person name="Muszewska A."/>
            <person name="Okrasinska A."/>
            <person name="Steczkiewicz K."/>
            <person name="Drgas O."/>
            <person name="Orlowska M."/>
            <person name="Perlinska-Lenart U."/>
            <person name="Aleksandrzak-Piekarczyk T."/>
            <person name="Szatraj K."/>
            <person name="Zielenkiewicz U."/>
            <person name="Pilsyk S."/>
            <person name="Malc E."/>
            <person name="Mieczkowski P."/>
            <person name="Kruszewska J.S."/>
            <person name="Biernat P."/>
            <person name="Pawlowska J."/>
        </authorList>
    </citation>
    <scope>NUCLEOTIDE SEQUENCE</scope>
    <source>
        <strain evidence="7">WA0000067209</strain>
    </source>
</reference>
<dbReference type="InterPro" id="IPR042489">
    <property type="entry name" value="CapZ_alpha_1"/>
</dbReference>
<dbReference type="GO" id="GO:0030036">
    <property type="term" value="P:actin cytoskeleton organization"/>
    <property type="evidence" value="ECO:0007669"/>
    <property type="project" value="TreeGrafter"/>
</dbReference>
<keyword evidence="3 6" id="KW-0117">Actin capping</keyword>
<dbReference type="GO" id="GO:0008290">
    <property type="term" value="C:F-actin capping protein complex"/>
    <property type="evidence" value="ECO:0007669"/>
    <property type="project" value="UniProtKB-UniRule"/>
</dbReference>
<accession>A0A8H7PT44</accession>